<feature type="domain" description="F-box" evidence="1">
    <location>
        <begin position="1"/>
        <end position="46"/>
    </location>
</feature>
<dbReference type="CDD" id="cd09917">
    <property type="entry name" value="F-box_SF"/>
    <property type="match status" value="1"/>
</dbReference>
<dbReference type="InterPro" id="IPR001810">
    <property type="entry name" value="F-box_dom"/>
</dbReference>
<dbReference type="KEGG" id="vg:18266152"/>
<dbReference type="Pfam" id="PF12937">
    <property type="entry name" value="F-box-like"/>
    <property type="match status" value="1"/>
</dbReference>
<dbReference type="EMBL" id="KF740664">
    <property type="protein sequence ID" value="AHH01691.1"/>
    <property type="molecule type" value="Genomic_DNA"/>
</dbReference>
<dbReference type="OrthoDB" id="39912at10239"/>
<evidence type="ECO:0000259" key="1">
    <source>
        <dbReference type="PROSITE" id="PS50181"/>
    </source>
</evidence>
<gene>
    <name evidence="2" type="ORF">pv_124</name>
</gene>
<accession>W5S4P9</accession>
<dbReference type="Gene3D" id="1.20.1280.50">
    <property type="match status" value="1"/>
</dbReference>
<organism evidence="2 3">
    <name type="scientific">Pithovirus sibericum</name>
    <dbReference type="NCBI Taxonomy" id="1450746"/>
    <lineage>
        <taxon>Viruses</taxon>
        <taxon>Pithoviruses</taxon>
        <taxon>Orthopithovirinae</taxon>
        <taxon>Alphapithovirus</taxon>
        <taxon>Alphapithovirus sibericum</taxon>
    </lineage>
</organism>
<keyword evidence="3" id="KW-1185">Reference proteome</keyword>
<dbReference type="Proteomes" id="UP000202176">
    <property type="component" value="Segment"/>
</dbReference>
<name>W5S4P9_9VIRU</name>
<evidence type="ECO:0000313" key="2">
    <source>
        <dbReference type="EMBL" id="AHH01691.1"/>
    </source>
</evidence>
<dbReference type="RefSeq" id="YP_009001026.1">
    <property type="nucleotide sequence ID" value="NC_023423.1"/>
</dbReference>
<dbReference type="SUPFAM" id="SSF81383">
    <property type="entry name" value="F-box domain"/>
    <property type="match status" value="1"/>
</dbReference>
<dbReference type="GeneID" id="18266152"/>
<sequence>MNNSLLSSEILHLVASSLSVDDILHLCSSNRQWAQVCEDDFFWKQITLRDFPYPLVRPHETWKEVYRENWKLSRTPTDGKFFYVVISEPFDNGPNFLGLKGNARILYLWLRNYLRLRKKLYFSDITLEALPESPHFEIENRNGSVEVFFEYKVYFPQQFTNQLQVEKWFDALKYDLEKNGSGKLEQILVSNVAYPPSPMRVISGTSTNSDGTYYVFFNPISAFMFDSNNRLFLQREDEEQLTEIPY</sequence>
<reference evidence="2 3" key="1">
    <citation type="journal article" date="2014" name="Proc. Natl. Acad. Sci. U.S.A.">
        <title>Thirty-thousand-year-old distant relative of giant icosahedral DNA viruses with a pandoravirus morphology.</title>
        <authorList>
            <person name="Legendre M."/>
            <person name="Bartoli J."/>
            <person name="Shmakova L."/>
            <person name="Jeudy S."/>
            <person name="Labadie K."/>
            <person name="Adrait A."/>
            <person name="Lescot M."/>
            <person name="Poirot O."/>
            <person name="Bertaux L."/>
            <person name="Bruley C."/>
            <person name="Coute Y."/>
            <person name="Rivkina E."/>
            <person name="Abergel C."/>
            <person name="Claverie J.M."/>
        </authorList>
    </citation>
    <scope>NUCLEOTIDE SEQUENCE [LARGE SCALE GENOMIC DNA]</scope>
    <source>
        <strain evidence="2">P1084-T</strain>
    </source>
</reference>
<dbReference type="PROSITE" id="PS50181">
    <property type="entry name" value="FBOX"/>
    <property type="match status" value="1"/>
</dbReference>
<dbReference type="InterPro" id="IPR036047">
    <property type="entry name" value="F-box-like_dom_sf"/>
</dbReference>
<evidence type="ECO:0000313" key="3">
    <source>
        <dbReference type="Proteomes" id="UP000202176"/>
    </source>
</evidence>
<protein>
    <recommendedName>
        <fullName evidence="1">F-box domain-containing protein</fullName>
    </recommendedName>
</protein>
<proteinExistence type="predicted"/>